<feature type="domain" description="Lipid/polyisoprenoid-binding YceI-like" evidence="2">
    <location>
        <begin position="19"/>
        <end position="76"/>
    </location>
</feature>
<gene>
    <name evidence="3" type="ORF">ETD86_07045</name>
</gene>
<accession>A0A5S4FSY4</accession>
<evidence type="ECO:0000313" key="4">
    <source>
        <dbReference type="Proteomes" id="UP000309128"/>
    </source>
</evidence>
<dbReference type="RefSeq" id="WP_138665283.1">
    <property type="nucleotide sequence ID" value="NZ_VCKY01000016.1"/>
</dbReference>
<evidence type="ECO:0000256" key="1">
    <source>
        <dbReference type="ARBA" id="ARBA00008812"/>
    </source>
</evidence>
<reference evidence="3 4" key="1">
    <citation type="submission" date="2019-05" db="EMBL/GenBank/DDBJ databases">
        <title>Draft genome sequence of Nonomuraea turkmeniaca DSM 43926.</title>
        <authorList>
            <person name="Saricaoglu S."/>
            <person name="Isik K."/>
        </authorList>
    </citation>
    <scope>NUCLEOTIDE SEQUENCE [LARGE SCALE GENOMIC DNA]</scope>
    <source>
        <strain evidence="3 4">DSM 43926</strain>
    </source>
</reference>
<dbReference type="SUPFAM" id="SSF101874">
    <property type="entry name" value="YceI-like"/>
    <property type="match status" value="1"/>
</dbReference>
<evidence type="ECO:0000259" key="2">
    <source>
        <dbReference type="Pfam" id="PF04264"/>
    </source>
</evidence>
<protein>
    <submittedName>
        <fullName evidence="3">YceI family protein</fullName>
    </submittedName>
</protein>
<dbReference type="InterPro" id="IPR007372">
    <property type="entry name" value="Lipid/polyisoprenoid-bd_YceI"/>
</dbReference>
<name>A0A5S4FSY4_9ACTN</name>
<evidence type="ECO:0000313" key="3">
    <source>
        <dbReference type="EMBL" id="TMR23743.1"/>
    </source>
</evidence>
<dbReference type="AlphaFoldDB" id="A0A5S4FSY4"/>
<comment type="caution">
    <text evidence="3">The sequence shown here is derived from an EMBL/GenBank/DDBJ whole genome shotgun (WGS) entry which is preliminary data.</text>
</comment>
<keyword evidence="4" id="KW-1185">Reference proteome</keyword>
<comment type="similarity">
    <text evidence="1">Belongs to the UPF0312 family.</text>
</comment>
<dbReference type="EMBL" id="VCKY01000016">
    <property type="protein sequence ID" value="TMR23743.1"/>
    <property type="molecule type" value="Genomic_DNA"/>
</dbReference>
<sequence length="95" mass="9935">MTAASLTIDALEEVPAGIWTIDPAHSVIGFSVRHLMGEVRGTFEEFAGFVTTAERPSSCSAGATIALGSVSTGVRVVDIDAFGDQQRCAVRSFGM</sequence>
<dbReference type="Pfam" id="PF04264">
    <property type="entry name" value="YceI"/>
    <property type="match status" value="1"/>
</dbReference>
<dbReference type="OrthoDB" id="9811006at2"/>
<dbReference type="Proteomes" id="UP000309128">
    <property type="component" value="Unassembled WGS sequence"/>
</dbReference>
<dbReference type="InterPro" id="IPR036761">
    <property type="entry name" value="TTHA0802/YceI-like_sf"/>
</dbReference>
<dbReference type="Gene3D" id="2.40.128.110">
    <property type="entry name" value="Lipid/polyisoprenoid-binding, YceI-like"/>
    <property type="match status" value="1"/>
</dbReference>
<organism evidence="3 4">
    <name type="scientific">Nonomuraea turkmeniaca</name>
    <dbReference type="NCBI Taxonomy" id="103838"/>
    <lineage>
        <taxon>Bacteria</taxon>
        <taxon>Bacillati</taxon>
        <taxon>Actinomycetota</taxon>
        <taxon>Actinomycetes</taxon>
        <taxon>Streptosporangiales</taxon>
        <taxon>Streptosporangiaceae</taxon>
        <taxon>Nonomuraea</taxon>
    </lineage>
</organism>
<proteinExistence type="inferred from homology"/>